<dbReference type="AlphaFoldDB" id="A0A2C9KCX7"/>
<evidence type="ECO:0000256" key="15">
    <source>
        <dbReference type="SAM" id="Phobius"/>
    </source>
</evidence>
<dbReference type="PROSITE" id="PS50267">
    <property type="entry name" value="NA_NEUROTRAN_SYMP_3"/>
    <property type="match status" value="1"/>
</dbReference>
<dbReference type="GO" id="GO:0006865">
    <property type="term" value="P:amino acid transport"/>
    <property type="evidence" value="ECO:0007669"/>
    <property type="project" value="TreeGrafter"/>
</dbReference>
<keyword evidence="12" id="KW-0325">Glycoprotein</keyword>
<keyword evidence="10 15" id="KW-0472">Membrane</keyword>
<comment type="subcellular location">
    <subcellularLocation>
        <location evidence="1">Cell membrane</location>
        <topology evidence="1">Multi-pass membrane protein</topology>
    </subcellularLocation>
</comment>
<keyword evidence="9 13" id="KW-0915">Sodium</keyword>
<keyword evidence="2" id="KW-0813">Transport</keyword>
<evidence type="ECO:0000313" key="17">
    <source>
        <dbReference type="Proteomes" id="UP000076420"/>
    </source>
</evidence>
<dbReference type="KEGG" id="bgt:106072643"/>
<dbReference type="GO" id="GO:0090493">
    <property type="term" value="P:catecholamine uptake"/>
    <property type="evidence" value="ECO:0007669"/>
    <property type="project" value="UniProtKB-ARBA"/>
</dbReference>
<keyword evidence="8 15" id="KW-1133">Transmembrane helix</keyword>
<accession>A0A2C9KCX7</accession>
<dbReference type="SUPFAM" id="SSF161070">
    <property type="entry name" value="SNF-like"/>
    <property type="match status" value="1"/>
</dbReference>
<keyword evidence="7" id="KW-0769">Symport</keyword>
<evidence type="ECO:0000256" key="3">
    <source>
        <dbReference type="ARBA" id="ARBA00022475"/>
    </source>
</evidence>
<feature type="transmembrane region" description="Helical" evidence="15">
    <location>
        <begin position="36"/>
        <end position="54"/>
    </location>
</feature>
<dbReference type="GO" id="GO:0005886">
    <property type="term" value="C:plasma membrane"/>
    <property type="evidence" value="ECO:0007669"/>
    <property type="project" value="UniProtKB-SubCell"/>
</dbReference>
<gene>
    <name evidence="16" type="primary">106072643</name>
</gene>
<dbReference type="GO" id="GO:0008504">
    <property type="term" value="F:monoamine transmembrane transporter activity"/>
    <property type="evidence" value="ECO:0007669"/>
    <property type="project" value="UniProtKB-ARBA"/>
</dbReference>
<dbReference type="InterPro" id="IPR000175">
    <property type="entry name" value="Na/ntran_symport"/>
</dbReference>
<feature type="binding site" evidence="13">
    <location>
        <position position="46"/>
    </location>
    <ligand>
        <name>Na(+)</name>
        <dbReference type="ChEBI" id="CHEBI:29101"/>
        <label>1</label>
    </ligand>
</feature>
<evidence type="ECO:0000256" key="1">
    <source>
        <dbReference type="ARBA" id="ARBA00004651"/>
    </source>
</evidence>
<evidence type="ECO:0000256" key="9">
    <source>
        <dbReference type="ARBA" id="ARBA00023053"/>
    </source>
</evidence>
<evidence type="ECO:0000256" key="11">
    <source>
        <dbReference type="ARBA" id="ARBA00023157"/>
    </source>
</evidence>
<dbReference type="Proteomes" id="UP000076420">
    <property type="component" value="Unassembled WGS sequence"/>
</dbReference>
<dbReference type="PANTHER" id="PTHR11616:SF320">
    <property type="entry name" value="SODIUM-DEPENDENT NORADRENALINE TRANSPORTER"/>
    <property type="match status" value="1"/>
</dbReference>
<dbReference type="GO" id="GO:0015378">
    <property type="term" value="F:sodium:chloride symporter activity"/>
    <property type="evidence" value="ECO:0007669"/>
    <property type="project" value="UniProtKB-ARBA"/>
</dbReference>
<evidence type="ECO:0008006" key="18">
    <source>
        <dbReference type="Google" id="ProtNLM"/>
    </source>
</evidence>
<name>A0A2C9KCX7_BIOGL</name>
<keyword evidence="11 14" id="KW-1015">Disulfide bond</keyword>
<evidence type="ECO:0000256" key="7">
    <source>
        <dbReference type="ARBA" id="ARBA00022847"/>
    </source>
</evidence>
<feature type="binding site" evidence="13">
    <location>
        <position position="47"/>
    </location>
    <ligand>
        <name>Na(+)</name>
        <dbReference type="ChEBI" id="CHEBI:29101"/>
        <label>1</label>
    </ligand>
</feature>
<reference evidence="16" key="1">
    <citation type="submission" date="2020-05" db="UniProtKB">
        <authorList>
            <consortium name="EnsemblMetazoa"/>
        </authorList>
    </citation>
    <scope>IDENTIFICATION</scope>
    <source>
        <strain evidence="16">BB02</strain>
    </source>
</reference>
<keyword evidence="6" id="KW-0532">Neurotransmitter transport</keyword>
<evidence type="ECO:0000256" key="12">
    <source>
        <dbReference type="ARBA" id="ARBA00023180"/>
    </source>
</evidence>
<dbReference type="InterPro" id="IPR037272">
    <property type="entry name" value="SNS_sf"/>
</dbReference>
<feature type="transmembrane region" description="Helical" evidence="15">
    <location>
        <begin position="66"/>
        <end position="93"/>
    </location>
</feature>
<dbReference type="Pfam" id="PF00209">
    <property type="entry name" value="SNF"/>
    <property type="match status" value="1"/>
</dbReference>
<evidence type="ECO:0000256" key="10">
    <source>
        <dbReference type="ARBA" id="ARBA00023136"/>
    </source>
</evidence>
<keyword evidence="5 13" id="KW-0479">Metal-binding</keyword>
<organism evidence="16 17">
    <name type="scientific">Biomphalaria glabrata</name>
    <name type="common">Bloodfluke planorb</name>
    <name type="synonym">Freshwater snail</name>
    <dbReference type="NCBI Taxonomy" id="6526"/>
    <lineage>
        <taxon>Eukaryota</taxon>
        <taxon>Metazoa</taxon>
        <taxon>Spiralia</taxon>
        <taxon>Lophotrochozoa</taxon>
        <taxon>Mollusca</taxon>
        <taxon>Gastropoda</taxon>
        <taxon>Heterobranchia</taxon>
        <taxon>Euthyneura</taxon>
        <taxon>Panpulmonata</taxon>
        <taxon>Hygrophila</taxon>
        <taxon>Lymnaeoidea</taxon>
        <taxon>Planorbidae</taxon>
        <taxon>Biomphalaria</taxon>
    </lineage>
</organism>
<keyword evidence="3" id="KW-1003">Cell membrane</keyword>
<feature type="disulfide bond" evidence="14">
    <location>
        <begin position="105"/>
        <end position="114"/>
    </location>
</feature>
<evidence type="ECO:0000256" key="13">
    <source>
        <dbReference type="PIRSR" id="PIRSR600175-1"/>
    </source>
</evidence>
<evidence type="ECO:0000313" key="16">
    <source>
        <dbReference type="EnsemblMetazoa" id="BGLB017659-PA"/>
    </source>
</evidence>
<dbReference type="EnsemblMetazoa" id="BGLB017659-RA">
    <property type="protein sequence ID" value="BGLB017659-PA"/>
    <property type="gene ID" value="BGLB017659"/>
</dbReference>
<evidence type="ECO:0000256" key="14">
    <source>
        <dbReference type="PIRSR" id="PIRSR600175-2"/>
    </source>
</evidence>
<dbReference type="GO" id="GO:0046872">
    <property type="term" value="F:metal ion binding"/>
    <property type="evidence" value="ECO:0007669"/>
    <property type="project" value="UniProtKB-KW"/>
</dbReference>
<keyword evidence="4 15" id="KW-0812">Transmembrane</keyword>
<proteinExistence type="predicted"/>
<evidence type="ECO:0000256" key="5">
    <source>
        <dbReference type="ARBA" id="ARBA00022723"/>
    </source>
</evidence>
<feature type="binding site" evidence="13">
    <location>
        <position position="44"/>
    </location>
    <ligand>
        <name>Na(+)</name>
        <dbReference type="ChEBI" id="CHEBI:29101"/>
        <label>2</label>
    </ligand>
</feature>
<dbReference type="STRING" id="6526.A0A2C9KCX7"/>
<dbReference type="GO" id="GO:0006836">
    <property type="term" value="P:neurotransmitter transport"/>
    <property type="evidence" value="ECO:0007669"/>
    <property type="project" value="UniProtKB-KW"/>
</dbReference>
<dbReference type="VEuPathDB" id="VectorBase:BGLAX_034374"/>
<feature type="binding site" evidence="13">
    <location>
        <position position="51"/>
    </location>
    <ligand>
        <name>Na(+)</name>
        <dbReference type="ChEBI" id="CHEBI:29101"/>
        <label>1</label>
    </ligand>
</feature>
<protein>
    <recommendedName>
        <fullName evidence="18">Transporter</fullName>
    </recommendedName>
</protein>
<dbReference type="VEuPathDB" id="VectorBase:BGLB017659"/>
<evidence type="ECO:0000256" key="2">
    <source>
        <dbReference type="ARBA" id="ARBA00022448"/>
    </source>
</evidence>
<dbReference type="PANTHER" id="PTHR11616">
    <property type="entry name" value="SODIUM/CHLORIDE DEPENDENT TRANSPORTER"/>
    <property type="match status" value="1"/>
</dbReference>
<evidence type="ECO:0000256" key="4">
    <source>
        <dbReference type="ARBA" id="ARBA00022692"/>
    </source>
</evidence>
<evidence type="ECO:0000256" key="8">
    <source>
        <dbReference type="ARBA" id="ARBA00022989"/>
    </source>
</evidence>
<evidence type="ECO:0000256" key="6">
    <source>
        <dbReference type="ARBA" id="ARBA00022775"/>
    </source>
</evidence>
<sequence length="175" mass="19908">MGPGPDLPLMDGTPTKLIDKPATKQEPEREKWGKKIDFLLSVIGFAVDLGNVWRFPYVCYKNGGGIGLSICVIATLVSWYYNTIVAWAVYYLFSSFTNSPPWLTCNNTWNTDNCTTFYERVLKDCTPEVRNVTMLNVSRPGIETKAFVKMRKHLTKQECPRQRKLQTEDGACLAR</sequence>